<dbReference type="Pfam" id="PF01590">
    <property type="entry name" value="GAF"/>
    <property type="match status" value="1"/>
</dbReference>
<evidence type="ECO:0000313" key="3">
    <source>
        <dbReference type="Proteomes" id="UP000249794"/>
    </source>
</evidence>
<name>A0A2W4X4X7_9CYAN</name>
<protein>
    <submittedName>
        <fullName evidence="2">Diguanylate cyclase</fullName>
    </submittedName>
</protein>
<feature type="domain" description="GAF" evidence="1">
    <location>
        <begin position="25"/>
        <end position="167"/>
    </location>
</feature>
<comment type="caution">
    <text evidence="2">The sequence shown here is derived from an EMBL/GenBank/DDBJ whole genome shotgun (WGS) entry which is preliminary data.</text>
</comment>
<sequence>MKAKNYDEESARLKALKDYDVLDTPSEQAYDDITALAAFICDVPIALISLVDADRQWFKSKVGLAVSETTRDVSFCAHAILKQEVMVIPDTLLDQRFLDNPLVTCAPNIRFYAGVPLLTPSGYPLGTLCVIGHQPKVLSDAQCSTLAALARQVVSQLELRRVSAQLANALEQIEVMANLIPICAYCKDIRDDQGDWSTIEEFMAKHTEVEFTHSVCDRCMQEHFPAAAKLWSAKNNFLT</sequence>
<dbReference type="SMART" id="SM00065">
    <property type="entry name" value="GAF"/>
    <property type="match status" value="1"/>
</dbReference>
<dbReference type="EMBL" id="QBMP01000156">
    <property type="protein sequence ID" value="PZO52010.1"/>
    <property type="molecule type" value="Genomic_DNA"/>
</dbReference>
<proteinExistence type="predicted"/>
<dbReference type="Proteomes" id="UP000249794">
    <property type="component" value="Unassembled WGS sequence"/>
</dbReference>
<dbReference type="Gene3D" id="3.30.450.40">
    <property type="match status" value="1"/>
</dbReference>
<dbReference type="PANTHER" id="PTHR43102:SF2">
    <property type="entry name" value="GAF DOMAIN-CONTAINING PROTEIN"/>
    <property type="match status" value="1"/>
</dbReference>
<reference evidence="2 3" key="2">
    <citation type="submission" date="2018-06" db="EMBL/GenBank/DDBJ databases">
        <title>Metagenomic assembly of (sub)arctic Cyanobacteria and their associated microbiome from non-axenic cultures.</title>
        <authorList>
            <person name="Baurain D."/>
        </authorList>
    </citation>
    <scope>NUCLEOTIDE SEQUENCE [LARGE SCALE GENOMIC DNA]</scope>
    <source>
        <strain evidence="2">ULC027bin1</strain>
    </source>
</reference>
<dbReference type="AlphaFoldDB" id="A0A2W4X4X7"/>
<dbReference type="SUPFAM" id="SSF55781">
    <property type="entry name" value="GAF domain-like"/>
    <property type="match status" value="1"/>
</dbReference>
<evidence type="ECO:0000259" key="1">
    <source>
        <dbReference type="SMART" id="SM00065"/>
    </source>
</evidence>
<gene>
    <name evidence="2" type="ORF">DCF15_14235</name>
</gene>
<reference evidence="3" key="1">
    <citation type="submission" date="2018-04" db="EMBL/GenBank/DDBJ databases">
        <authorList>
            <person name="Cornet L."/>
        </authorList>
    </citation>
    <scope>NUCLEOTIDE SEQUENCE [LARGE SCALE GENOMIC DNA]</scope>
</reference>
<organism evidence="2 3">
    <name type="scientific">Phormidesmis priestleyi</name>
    <dbReference type="NCBI Taxonomy" id="268141"/>
    <lineage>
        <taxon>Bacteria</taxon>
        <taxon>Bacillati</taxon>
        <taxon>Cyanobacteriota</taxon>
        <taxon>Cyanophyceae</taxon>
        <taxon>Leptolyngbyales</taxon>
        <taxon>Leptolyngbyaceae</taxon>
        <taxon>Phormidesmis</taxon>
    </lineage>
</organism>
<accession>A0A2W4X4X7</accession>
<dbReference type="InterPro" id="IPR003018">
    <property type="entry name" value="GAF"/>
</dbReference>
<dbReference type="InterPro" id="IPR029016">
    <property type="entry name" value="GAF-like_dom_sf"/>
</dbReference>
<dbReference type="PANTHER" id="PTHR43102">
    <property type="entry name" value="SLR1143 PROTEIN"/>
    <property type="match status" value="1"/>
</dbReference>
<evidence type="ECO:0000313" key="2">
    <source>
        <dbReference type="EMBL" id="PZO52010.1"/>
    </source>
</evidence>